<dbReference type="Gene3D" id="3.30.70.1450">
    <property type="entry name" value="Regulator of K+ conductance, C-terminal domain"/>
    <property type="match status" value="2"/>
</dbReference>
<dbReference type="InterPro" id="IPR006037">
    <property type="entry name" value="RCK_C"/>
</dbReference>
<evidence type="ECO:0000259" key="8">
    <source>
        <dbReference type="PROSITE" id="PS51202"/>
    </source>
</evidence>
<dbReference type="InterPro" id="IPR050721">
    <property type="entry name" value="Trk_Ktr_HKT_K-transport"/>
</dbReference>
<dbReference type="Pfam" id="PF02080">
    <property type="entry name" value="TrkA_C"/>
    <property type="match status" value="2"/>
</dbReference>
<dbReference type="GO" id="GO:0015079">
    <property type="term" value="F:potassium ion transmembrane transporter activity"/>
    <property type="evidence" value="ECO:0007669"/>
    <property type="project" value="InterPro"/>
</dbReference>
<dbReference type="InterPro" id="IPR036721">
    <property type="entry name" value="RCK_C_sf"/>
</dbReference>
<dbReference type="PANTHER" id="PTHR43833:SF5">
    <property type="entry name" value="TRK SYSTEM POTASSIUM UPTAKE PROTEIN TRKA"/>
    <property type="match status" value="1"/>
</dbReference>
<keyword evidence="5" id="KW-0520">NAD</keyword>
<evidence type="ECO:0000256" key="5">
    <source>
        <dbReference type="ARBA" id="ARBA00023027"/>
    </source>
</evidence>
<dbReference type="SUPFAM" id="SSF51735">
    <property type="entry name" value="NAD(P)-binding Rossmann-fold domains"/>
    <property type="match status" value="2"/>
</dbReference>
<dbReference type="Pfam" id="PF02254">
    <property type="entry name" value="TrkA_N"/>
    <property type="match status" value="2"/>
</dbReference>
<dbReference type="InterPro" id="IPR006036">
    <property type="entry name" value="K_uptake_TrkA"/>
</dbReference>
<accession>A0A832W0L2</accession>
<evidence type="ECO:0000256" key="2">
    <source>
        <dbReference type="ARBA" id="ARBA00022448"/>
    </source>
</evidence>
<dbReference type="AlphaFoldDB" id="A0A832W0L2"/>
<dbReference type="NCBIfam" id="NF007031">
    <property type="entry name" value="PRK09496.1-2"/>
    <property type="match status" value="1"/>
</dbReference>
<feature type="domain" description="RCK N-terminal" evidence="7">
    <location>
        <begin position="226"/>
        <end position="343"/>
    </location>
</feature>
<sequence length="449" mass="49527">MRIVIVGAGNVGYNLARLLSKRHDVLVIEKDPGRCAYVEEHLDVDVICGNGANVKLLNEAVAMGAKMLIALTNVDEVNIVACISIKRLDEDVLTVARVRNPDYVDTPVSSRKFVGVDIMISPEMLTATKVLQIISIPGAIDYEAMPNLGVEIIQFKIEEEHTSLIDIPLKDLPIPKECIVVAIHRDGNIIIPKGEDVFLAKDRVIVIGKPQSTHAFARLFGDASELKRFVLVGGSIAGLYIAKLLDEKKLDVKLIEEDEERCRVLSEQLKNVLVIHADATDPNVLRNEKVGNADALVCITDNEEKNLLCSLIGKKMGVPKVVARFAKVEYEEIFDMVGVDAAVGYHQVMANEVVKQIFRERTEAVLILERFSEEVIGLTVDSKAKIAGKPLRAVKFPEGAIIALVLRGEEVIIPKGETVLNEGDRVVLFTLTDEIPKLEKLFHTTLPLR</sequence>
<dbReference type="EMBL" id="DUIH01000021">
    <property type="protein sequence ID" value="HIH70280.1"/>
    <property type="molecule type" value="Genomic_DNA"/>
</dbReference>
<evidence type="ECO:0000256" key="1">
    <source>
        <dbReference type="ARBA" id="ARBA00003660"/>
    </source>
</evidence>
<dbReference type="PANTHER" id="PTHR43833">
    <property type="entry name" value="POTASSIUM CHANNEL PROTEIN 2-RELATED-RELATED"/>
    <property type="match status" value="1"/>
</dbReference>
<dbReference type="RefSeq" id="WP_042684597.1">
    <property type="nucleotide sequence ID" value="NZ_DUIH01000021.1"/>
</dbReference>
<reference evidence="9" key="1">
    <citation type="journal article" date="2020" name="bioRxiv">
        <title>A rank-normalized archaeal taxonomy based on genome phylogeny resolves widespread incomplete and uneven classifications.</title>
        <authorList>
            <person name="Rinke C."/>
            <person name="Chuvochina M."/>
            <person name="Mussig A.J."/>
            <person name="Chaumeil P.-A."/>
            <person name="Waite D.W."/>
            <person name="Whitman W.B."/>
            <person name="Parks D.H."/>
            <person name="Hugenholtz P."/>
        </authorList>
    </citation>
    <scope>NUCLEOTIDE SEQUENCE</scope>
    <source>
        <strain evidence="9">UBA12518</strain>
    </source>
</reference>
<dbReference type="NCBIfam" id="NF007034">
    <property type="entry name" value="PRK09496.2-1"/>
    <property type="match status" value="1"/>
</dbReference>
<dbReference type="PROSITE" id="PS51201">
    <property type="entry name" value="RCK_N"/>
    <property type="match status" value="2"/>
</dbReference>
<keyword evidence="6" id="KW-0406">Ion transport</keyword>
<dbReference type="Gene3D" id="3.40.50.720">
    <property type="entry name" value="NAD(P)-binding Rossmann-like Domain"/>
    <property type="match status" value="2"/>
</dbReference>
<feature type="domain" description="RCK C-terminal" evidence="8">
    <location>
        <begin position="363"/>
        <end position="444"/>
    </location>
</feature>
<comment type="caution">
    <text evidence="9">The sequence shown here is derived from an EMBL/GenBank/DDBJ whole genome shotgun (WGS) entry which is preliminary data.</text>
</comment>
<evidence type="ECO:0000256" key="4">
    <source>
        <dbReference type="ARBA" id="ARBA00022958"/>
    </source>
</evidence>
<feature type="domain" description="RCK N-terminal" evidence="7">
    <location>
        <begin position="1"/>
        <end position="120"/>
    </location>
</feature>
<proteinExistence type="predicted"/>
<organism evidence="9 10">
    <name type="scientific">Methermicoccus shengliensis</name>
    <dbReference type="NCBI Taxonomy" id="660064"/>
    <lineage>
        <taxon>Archaea</taxon>
        <taxon>Methanobacteriati</taxon>
        <taxon>Methanobacteriota</taxon>
        <taxon>Stenosarchaea group</taxon>
        <taxon>Methanomicrobia</taxon>
        <taxon>Methanosarcinales</taxon>
        <taxon>Methermicoccaceae</taxon>
        <taxon>Methermicoccus</taxon>
    </lineage>
</organism>
<dbReference type="NCBIfam" id="NF007039">
    <property type="entry name" value="PRK09496.3-2"/>
    <property type="match status" value="1"/>
</dbReference>
<dbReference type="NCBIfam" id="NF007036">
    <property type="entry name" value="PRK09496.2-3"/>
    <property type="match status" value="1"/>
</dbReference>
<evidence type="ECO:0000313" key="9">
    <source>
        <dbReference type="EMBL" id="HIH70280.1"/>
    </source>
</evidence>
<dbReference type="NCBIfam" id="NF007041">
    <property type="entry name" value="PRK09496.3-4"/>
    <property type="match status" value="1"/>
</dbReference>
<dbReference type="InterPro" id="IPR003148">
    <property type="entry name" value="RCK_N"/>
</dbReference>
<gene>
    <name evidence="9" type="primary">trkA</name>
    <name evidence="9" type="ORF">HA299_06700</name>
</gene>
<evidence type="ECO:0000256" key="6">
    <source>
        <dbReference type="ARBA" id="ARBA00023065"/>
    </source>
</evidence>
<dbReference type="GO" id="GO:0005886">
    <property type="term" value="C:plasma membrane"/>
    <property type="evidence" value="ECO:0007669"/>
    <property type="project" value="InterPro"/>
</dbReference>
<dbReference type="Proteomes" id="UP000600363">
    <property type="component" value="Unassembled WGS sequence"/>
</dbReference>
<protein>
    <submittedName>
        <fullName evidence="9">Trk system potassium transporter TrkA</fullName>
    </submittedName>
</protein>
<name>A0A832W0L2_9EURY</name>
<keyword evidence="3" id="KW-0633">Potassium transport</keyword>
<evidence type="ECO:0000256" key="3">
    <source>
        <dbReference type="ARBA" id="ARBA00022538"/>
    </source>
</evidence>
<evidence type="ECO:0000259" key="7">
    <source>
        <dbReference type="PROSITE" id="PS51201"/>
    </source>
</evidence>
<keyword evidence="4" id="KW-0630">Potassium</keyword>
<feature type="domain" description="RCK C-terminal" evidence="8">
    <location>
        <begin position="140"/>
        <end position="222"/>
    </location>
</feature>
<dbReference type="PROSITE" id="PS51202">
    <property type="entry name" value="RCK_C"/>
    <property type="match status" value="2"/>
</dbReference>
<keyword evidence="2" id="KW-0813">Transport</keyword>
<dbReference type="InterPro" id="IPR036291">
    <property type="entry name" value="NAD(P)-bd_dom_sf"/>
</dbReference>
<dbReference type="PRINTS" id="PR00335">
    <property type="entry name" value="KUPTAKETRKA"/>
</dbReference>
<comment type="function">
    <text evidence="1">Part of a potassium transport system.</text>
</comment>
<dbReference type="SUPFAM" id="SSF116726">
    <property type="entry name" value="TrkA C-terminal domain-like"/>
    <property type="match status" value="2"/>
</dbReference>
<evidence type="ECO:0000313" key="10">
    <source>
        <dbReference type="Proteomes" id="UP000600363"/>
    </source>
</evidence>